<dbReference type="GO" id="GO:0031118">
    <property type="term" value="P:rRNA pseudouridine synthesis"/>
    <property type="evidence" value="ECO:0007669"/>
    <property type="project" value="TreeGrafter"/>
</dbReference>
<dbReference type="GO" id="GO:0031120">
    <property type="term" value="P:snRNA pseudouridine synthesis"/>
    <property type="evidence" value="ECO:0007669"/>
    <property type="project" value="TreeGrafter"/>
</dbReference>
<dbReference type="Gene3D" id="4.10.80.300">
    <property type="match status" value="1"/>
</dbReference>
<gene>
    <name evidence="10" type="ORF">PCL_12212</name>
</gene>
<keyword evidence="5" id="KW-0687">Ribonucleoprotein</keyword>
<evidence type="ECO:0000313" key="10">
    <source>
        <dbReference type="EMBL" id="PWI70844.1"/>
    </source>
</evidence>
<sequence length="373" mass="41308">MIGAGRGNVPVLEDHGFSRPVAGLVGDLDVWLPAGLILVRAHLRNINGARSLACDPILTRLWRRESHVVAHPPCLIAEVGDVLSGGGHVREVRVLGQHAALERRGQEEGELIYDAVLPSPGKEDGRAPSLRWLFIITGGPWQFMVVNYYSLSALTKELYICTRRASRPQTIALPGDSSKLGLGGPKLHSTSGIAAVLFHNNVRSTACHCHLVTRRATIPVQSTRDRHLPPRPPKFFKKKRPATPPQAVRTVSTRPPAQALRPHPHRSIPLPSFVRDPTAIAYLDHHRRRRLLNPSSDPTIDQSQQPAAAAAAIMHLMYTLDAQGNRLYTLKKVAHGQVTKSAHPARFSPDDKWSRQRVTLKRRFGLLLTQQRE</sequence>
<dbReference type="PANTHER" id="PTHR13305:SF0">
    <property type="entry name" value="H_ACA RIBONUCLEOPROTEIN COMPLEX SUBUNIT 3"/>
    <property type="match status" value="1"/>
</dbReference>
<accession>A0A2U3E8N8</accession>
<dbReference type="Pfam" id="PF04135">
    <property type="entry name" value="Nop10p"/>
    <property type="match status" value="1"/>
</dbReference>
<keyword evidence="4" id="KW-0698">rRNA processing</keyword>
<dbReference type="SUPFAM" id="SSF144210">
    <property type="entry name" value="Nop10-like SnoRNP"/>
    <property type="match status" value="1"/>
</dbReference>
<organism evidence="10 11">
    <name type="scientific">Purpureocillium lilacinum</name>
    <name type="common">Paecilomyces lilacinus</name>
    <dbReference type="NCBI Taxonomy" id="33203"/>
    <lineage>
        <taxon>Eukaryota</taxon>
        <taxon>Fungi</taxon>
        <taxon>Dikarya</taxon>
        <taxon>Ascomycota</taxon>
        <taxon>Pezizomycotina</taxon>
        <taxon>Sordariomycetes</taxon>
        <taxon>Hypocreomycetidae</taxon>
        <taxon>Hypocreales</taxon>
        <taxon>Ophiocordycipitaceae</taxon>
        <taxon>Purpureocillium</taxon>
    </lineage>
</organism>
<keyword evidence="3" id="KW-0690">Ribosome biogenesis</keyword>
<evidence type="ECO:0000256" key="1">
    <source>
        <dbReference type="ARBA" id="ARBA00009462"/>
    </source>
</evidence>
<name>A0A2U3E8N8_PURLI</name>
<dbReference type="EMBL" id="LCWV01000008">
    <property type="protein sequence ID" value="PWI70844.1"/>
    <property type="molecule type" value="Genomic_DNA"/>
</dbReference>
<evidence type="ECO:0000256" key="5">
    <source>
        <dbReference type="ARBA" id="ARBA00023274"/>
    </source>
</evidence>
<dbReference type="InterPro" id="IPR007264">
    <property type="entry name" value="H/ACA_rnp_Nop10"/>
</dbReference>
<dbReference type="Proteomes" id="UP000245956">
    <property type="component" value="Unassembled WGS sequence"/>
</dbReference>
<evidence type="ECO:0000256" key="4">
    <source>
        <dbReference type="ARBA" id="ARBA00022552"/>
    </source>
</evidence>
<dbReference type="GO" id="GO:1904874">
    <property type="term" value="P:positive regulation of telomerase RNA localization to Cajal body"/>
    <property type="evidence" value="ECO:0007669"/>
    <property type="project" value="TreeGrafter"/>
</dbReference>
<evidence type="ECO:0000256" key="6">
    <source>
        <dbReference type="ARBA" id="ARBA00030185"/>
    </source>
</evidence>
<comment type="similarity">
    <text evidence="1">Belongs to the NOP10 family.</text>
</comment>
<dbReference type="PANTHER" id="PTHR13305">
    <property type="entry name" value="RIBOSOME BIOGENESIS PROTEIN NOP10"/>
    <property type="match status" value="1"/>
</dbReference>
<evidence type="ECO:0000256" key="3">
    <source>
        <dbReference type="ARBA" id="ARBA00022517"/>
    </source>
</evidence>
<feature type="region of interest" description="Disordered" evidence="9">
    <location>
        <begin position="223"/>
        <end position="271"/>
    </location>
</feature>
<proteinExistence type="inferred from homology"/>
<dbReference type="GO" id="GO:0030515">
    <property type="term" value="F:snoRNA binding"/>
    <property type="evidence" value="ECO:0007669"/>
    <property type="project" value="InterPro"/>
</dbReference>
<evidence type="ECO:0000313" key="11">
    <source>
        <dbReference type="Proteomes" id="UP000245956"/>
    </source>
</evidence>
<evidence type="ECO:0000256" key="7">
    <source>
        <dbReference type="ARBA" id="ARBA00031779"/>
    </source>
</evidence>
<dbReference type="GO" id="GO:0031429">
    <property type="term" value="C:box H/ACA snoRNP complex"/>
    <property type="evidence" value="ECO:0007669"/>
    <property type="project" value="TreeGrafter"/>
</dbReference>
<dbReference type="InterPro" id="IPR036756">
    <property type="entry name" value="H/ACA_rnp_Nop10_sf"/>
</dbReference>
<dbReference type="GO" id="GO:0070034">
    <property type="term" value="F:telomerase RNA binding"/>
    <property type="evidence" value="ECO:0007669"/>
    <property type="project" value="TreeGrafter"/>
</dbReference>
<evidence type="ECO:0000256" key="8">
    <source>
        <dbReference type="ARBA" id="ARBA00032266"/>
    </source>
</evidence>
<evidence type="ECO:0000256" key="2">
    <source>
        <dbReference type="ARBA" id="ARBA00021838"/>
    </source>
</evidence>
<dbReference type="AlphaFoldDB" id="A0A2U3E8N8"/>
<comment type="caution">
    <text evidence="10">The sequence shown here is derived from an EMBL/GenBank/DDBJ whole genome shotgun (WGS) entry which is preliminary data.</text>
</comment>
<reference evidence="10 11" key="1">
    <citation type="journal article" date="2016" name="Front. Microbiol.">
        <title>Genome and transcriptome sequences reveal the specific parasitism of the nematophagous Purpureocillium lilacinum 36-1.</title>
        <authorList>
            <person name="Xie J."/>
            <person name="Li S."/>
            <person name="Mo C."/>
            <person name="Xiao X."/>
            <person name="Peng D."/>
            <person name="Wang G."/>
            <person name="Xiao Y."/>
        </authorList>
    </citation>
    <scope>NUCLEOTIDE SEQUENCE [LARGE SCALE GENOMIC DNA]</scope>
    <source>
        <strain evidence="10 11">36-1</strain>
    </source>
</reference>
<protein>
    <recommendedName>
        <fullName evidence="2">H/ACA ribonucleoprotein complex subunit NOP10</fullName>
    </recommendedName>
    <alternativeName>
        <fullName evidence="6">Nucleolar protein 10</fullName>
    </alternativeName>
    <alternativeName>
        <fullName evidence="7">Nucleolar protein family A member 3</fullName>
    </alternativeName>
    <alternativeName>
        <fullName evidence="8">snoRNP protein NOP10</fullName>
    </alternativeName>
</protein>
<evidence type="ECO:0000256" key="9">
    <source>
        <dbReference type="SAM" id="MobiDB-lite"/>
    </source>
</evidence>